<proteinExistence type="predicted"/>
<keyword evidence="1" id="KW-0472">Membrane</keyword>
<gene>
    <name evidence="2" type="ORF">B0H99_103161</name>
</gene>
<evidence type="ECO:0000313" key="2">
    <source>
        <dbReference type="EMBL" id="PSL41027.1"/>
    </source>
</evidence>
<keyword evidence="3" id="KW-1185">Reference proteome</keyword>
<name>A0A2P8H484_9BACL</name>
<organism evidence="2 3">
    <name type="scientific">Planomicrobium soli</name>
    <dbReference type="NCBI Taxonomy" id="1176648"/>
    <lineage>
        <taxon>Bacteria</taxon>
        <taxon>Bacillati</taxon>
        <taxon>Bacillota</taxon>
        <taxon>Bacilli</taxon>
        <taxon>Bacillales</taxon>
        <taxon>Caryophanaceae</taxon>
        <taxon>Planomicrobium</taxon>
    </lineage>
</organism>
<feature type="transmembrane region" description="Helical" evidence="1">
    <location>
        <begin position="74"/>
        <end position="90"/>
    </location>
</feature>
<sequence length="91" mass="10423">MKSLQEEPRSKNKHLHYIFGVLITVLMLGSTHVLNLGYEKFNGLHMIGFSTLLTSINTIFLVENPVLSLTLFKLNFWLNILALFWIIASAF</sequence>
<keyword evidence="1" id="KW-1133">Transmembrane helix</keyword>
<dbReference type="Proteomes" id="UP000242682">
    <property type="component" value="Unassembled WGS sequence"/>
</dbReference>
<evidence type="ECO:0000313" key="3">
    <source>
        <dbReference type="Proteomes" id="UP000242682"/>
    </source>
</evidence>
<reference evidence="2 3" key="1">
    <citation type="submission" date="2018-03" db="EMBL/GenBank/DDBJ databases">
        <title>Genomic Encyclopedia of Type Strains, Phase III (KMG-III): the genomes of soil and plant-associated and newly described type strains.</title>
        <authorList>
            <person name="Whitman W."/>
        </authorList>
    </citation>
    <scope>NUCLEOTIDE SEQUENCE [LARGE SCALE GENOMIC DNA]</scope>
    <source>
        <strain evidence="2 3">CGMCC 1.12259</strain>
    </source>
</reference>
<protein>
    <submittedName>
        <fullName evidence="2">Uncharacterized protein</fullName>
    </submittedName>
</protein>
<dbReference type="EMBL" id="PYAT01000003">
    <property type="protein sequence ID" value="PSL41027.1"/>
    <property type="molecule type" value="Genomic_DNA"/>
</dbReference>
<dbReference type="AlphaFoldDB" id="A0A2P8H484"/>
<feature type="transmembrane region" description="Helical" evidence="1">
    <location>
        <begin position="15"/>
        <end position="38"/>
    </location>
</feature>
<keyword evidence="1" id="KW-0812">Transmembrane</keyword>
<evidence type="ECO:0000256" key="1">
    <source>
        <dbReference type="SAM" id="Phobius"/>
    </source>
</evidence>
<feature type="transmembrane region" description="Helical" evidence="1">
    <location>
        <begin position="44"/>
        <end position="62"/>
    </location>
</feature>
<comment type="caution">
    <text evidence="2">The sequence shown here is derived from an EMBL/GenBank/DDBJ whole genome shotgun (WGS) entry which is preliminary data.</text>
</comment>
<accession>A0A2P8H484</accession>